<dbReference type="PANTHER" id="PTHR11474">
    <property type="entry name" value="TYROSINASE FAMILY MEMBER"/>
    <property type="match status" value="1"/>
</dbReference>
<proteinExistence type="predicted"/>
<feature type="domain" description="Tyrosinase copper-binding" evidence="3">
    <location>
        <begin position="129"/>
        <end position="140"/>
    </location>
</feature>
<reference evidence="4 5" key="1">
    <citation type="submission" date="2024-02" db="EMBL/GenBank/DDBJ databases">
        <title>De novo assembly and annotation of 12 fungi associated with fruit tree decline syndrome in Ontario, Canada.</title>
        <authorList>
            <person name="Sulman M."/>
            <person name="Ellouze W."/>
            <person name="Ilyukhin E."/>
        </authorList>
    </citation>
    <scope>NUCLEOTIDE SEQUENCE [LARGE SCALE GENOMIC DNA]</scope>
    <source>
        <strain evidence="4 5">M42-189</strain>
    </source>
</reference>
<dbReference type="Pfam" id="PF00264">
    <property type="entry name" value="Tyrosinase"/>
    <property type="match status" value="1"/>
</dbReference>
<name>A0ABR3QSL9_9PLEO</name>
<dbReference type="EMBL" id="JAKJXO020000016">
    <property type="protein sequence ID" value="KAL1595136.1"/>
    <property type="molecule type" value="Genomic_DNA"/>
</dbReference>
<comment type="caution">
    <text evidence="4">The sequence shown here is derived from an EMBL/GenBank/DDBJ whole genome shotgun (WGS) entry which is preliminary data.</text>
</comment>
<dbReference type="SUPFAM" id="SSF48056">
    <property type="entry name" value="Di-copper centre-containing domain"/>
    <property type="match status" value="1"/>
</dbReference>
<sequence>MPAYWDWSQDWKNMPLAPVWDTDGGFGGDGQRNAPITVGEGRCVSDGPFANVEAQYFGDKAIPHCLSRGFASGAHIVRIGEPISPDALEELRETSTTFAEYAPELERRAHTFMRDGIRGEFRAYTGPYDPVFFLHHVNVDRLWALWQTSATGGEIAYGGPRHDTAGASAATLDDTLNIGNLLPSVPVSAVMDTSNGFLCYQY</sequence>
<evidence type="ECO:0000256" key="1">
    <source>
        <dbReference type="ARBA" id="ARBA00022723"/>
    </source>
</evidence>
<keyword evidence="2" id="KW-0186">Copper</keyword>
<dbReference type="InterPro" id="IPR002227">
    <property type="entry name" value="Tyrosinase_Cu-bd"/>
</dbReference>
<keyword evidence="5" id="KW-1185">Reference proteome</keyword>
<accession>A0ABR3QSL9</accession>
<evidence type="ECO:0000313" key="4">
    <source>
        <dbReference type="EMBL" id="KAL1595136.1"/>
    </source>
</evidence>
<protein>
    <recommendedName>
        <fullName evidence="3">Tyrosinase copper-binding domain-containing protein</fullName>
    </recommendedName>
</protein>
<evidence type="ECO:0000313" key="5">
    <source>
        <dbReference type="Proteomes" id="UP001521785"/>
    </source>
</evidence>
<dbReference type="Proteomes" id="UP001521785">
    <property type="component" value="Unassembled WGS sequence"/>
</dbReference>
<gene>
    <name evidence="4" type="ORF">SLS60_009824</name>
</gene>
<dbReference type="InterPro" id="IPR050316">
    <property type="entry name" value="Tyrosinase/Hemocyanin"/>
</dbReference>
<dbReference type="Gene3D" id="1.10.1280.10">
    <property type="entry name" value="Di-copper center containing domain from catechol oxidase"/>
    <property type="match status" value="1"/>
</dbReference>
<dbReference type="InterPro" id="IPR008922">
    <property type="entry name" value="Di-copper_centre_dom_sf"/>
</dbReference>
<evidence type="ECO:0000259" key="3">
    <source>
        <dbReference type="PROSITE" id="PS00498"/>
    </source>
</evidence>
<organism evidence="4 5">
    <name type="scientific">Paraconiothyrium brasiliense</name>
    <dbReference type="NCBI Taxonomy" id="300254"/>
    <lineage>
        <taxon>Eukaryota</taxon>
        <taxon>Fungi</taxon>
        <taxon>Dikarya</taxon>
        <taxon>Ascomycota</taxon>
        <taxon>Pezizomycotina</taxon>
        <taxon>Dothideomycetes</taxon>
        <taxon>Pleosporomycetidae</taxon>
        <taxon>Pleosporales</taxon>
        <taxon>Massarineae</taxon>
        <taxon>Didymosphaeriaceae</taxon>
        <taxon>Paraconiothyrium</taxon>
    </lineage>
</organism>
<keyword evidence="1" id="KW-0479">Metal-binding</keyword>
<dbReference type="PANTHER" id="PTHR11474:SF126">
    <property type="entry name" value="TYROSINASE-LIKE PROTEIN TYR-1-RELATED"/>
    <property type="match status" value="1"/>
</dbReference>
<evidence type="ECO:0000256" key="2">
    <source>
        <dbReference type="ARBA" id="ARBA00023008"/>
    </source>
</evidence>
<dbReference type="PROSITE" id="PS00498">
    <property type="entry name" value="TYROSINASE_2"/>
    <property type="match status" value="1"/>
</dbReference>